<protein>
    <recommendedName>
        <fullName evidence="3">Phage-Barnase-EndoU-ColicinE5/D-RelE like nuclease 2 domain-containing protein</fullName>
    </recommendedName>
</protein>
<organism evidence="1 2">
    <name type="scientific">Paracoccus spongiarum</name>
    <dbReference type="NCBI Taxonomy" id="3064387"/>
    <lineage>
        <taxon>Bacteria</taxon>
        <taxon>Pseudomonadati</taxon>
        <taxon>Pseudomonadota</taxon>
        <taxon>Alphaproteobacteria</taxon>
        <taxon>Rhodobacterales</taxon>
        <taxon>Paracoccaceae</taxon>
        <taxon>Paracoccus</taxon>
    </lineage>
</organism>
<evidence type="ECO:0008006" key="3">
    <source>
        <dbReference type="Google" id="ProtNLM"/>
    </source>
</evidence>
<reference evidence="1 2" key="1">
    <citation type="submission" date="2023-08" db="EMBL/GenBank/DDBJ databases">
        <authorList>
            <person name="Park J.-S."/>
        </authorList>
    </citation>
    <scope>NUCLEOTIDE SEQUENCE [LARGE SCALE GENOMIC DNA]</scope>
    <source>
        <strain evidence="1 2">2205BS29-5</strain>
    </source>
</reference>
<dbReference type="Proteomes" id="UP001224997">
    <property type="component" value="Unassembled WGS sequence"/>
</dbReference>
<proteinExistence type="predicted"/>
<name>A0ABT9JG24_9RHOB</name>
<comment type="caution">
    <text evidence="1">The sequence shown here is derived from an EMBL/GenBank/DDBJ whole genome shotgun (WGS) entry which is preliminary data.</text>
</comment>
<keyword evidence="2" id="KW-1185">Reference proteome</keyword>
<accession>A0ABT9JG24</accession>
<dbReference type="EMBL" id="JAVAMQ010000021">
    <property type="protein sequence ID" value="MDP5308729.1"/>
    <property type="molecule type" value="Genomic_DNA"/>
</dbReference>
<evidence type="ECO:0000313" key="1">
    <source>
        <dbReference type="EMBL" id="MDP5308729.1"/>
    </source>
</evidence>
<sequence>MAARRTPDALAALIGPASELARLQGREAAFGDRDDVPAFAKPDFTCLEFRRPIDFLLQQPGNLWEKRLVPSAPIEEAGGLVQEGRHAVVIDEPSPLEDLVAAKPDPVRPDVEELLIDRRYVRIDPDLGIYAVMQIGRRWWEPVTLFVPDRGGKPNLAALNARRGGKLLWKRK</sequence>
<gene>
    <name evidence="1" type="ORF">Q5Y72_16730</name>
</gene>
<evidence type="ECO:0000313" key="2">
    <source>
        <dbReference type="Proteomes" id="UP001224997"/>
    </source>
</evidence>
<dbReference type="RefSeq" id="WP_305964568.1">
    <property type="nucleotide sequence ID" value="NZ_JAVAMQ010000021.1"/>
</dbReference>